<reference evidence="2" key="1">
    <citation type="submission" date="2017-02" db="EMBL/GenBank/DDBJ databases">
        <authorList>
            <person name="Varghese N."/>
            <person name="Submissions S."/>
        </authorList>
    </citation>
    <scope>NUCLEOTIDE SEQUENCE [LARGE SCALE GENOMIC DNA]</scope>
    <source>
        <strain evidence="2">DSM 22224</strain>
    </source>
</reference>
<evidence type="ECO:0000313" key="2">
    <source>
        <dbReference type="Proteomes" id="UP000190367"/>
    </source>
</evidence>
<accession>A0A1T4TMR7</accession>
<protein>
    <submittedName>
        <fullName evidence="1">Uncharacterized protein</fullName>
    </submittedName>
</protein>
<evidence type="ECO:0000313" key="1">
    <source>
        <dbReference type="EMBL" id="SKA41591.1"/>
    </source>
</evidence>
<name>A0A1T4TMR7_9BACT</name>
<dbReference type="STRING" id="634771.SAMN04488128_105473"/>
<dbReference type="Proteomes" id="UP000190367">
    <property type="component" value="Unassembled WGS sequence"/>
</dbReference>
<gene>
    <name evidence="1" type="ORF">SAMN04488128_105473</name>
</gene>
<proteinExistence type="predicted"/>
<dbReference type="EMBL" id="FUWZ01000005">
    <property type="protein sequence ID" value="SKA41591.1"/>
    <property type="molecule type" value="Genomic_DNA"/>
</dbReference>
<sequence length="123" mass="13781">MRRNRDISLMRIRALLLLLLFIAPQAVGLLHHHHYRKVNDCTITNGTAKVYASVKACHICELVNHHGHEPFLLPGQLPALLNTIHFIPFECLCTPLYTTYALAYTNKGPPGLAATFVPSSLFH</sequence>
<organism evidence="1 2">
    <name type="scientific">Chitinophaga eiseniae</name>
    <dbReference type="NCBI Taxonomy" id="634771"/>
    <lineage>
        <taxon>Bacteria</taxon>
        <taxon>Pseudomonadati</taxon>
        <taxon>Bacteroidota</taxon>
        <taxon>Chitinophagia</taxon>
        <taxon>Chitinophagales</taxon>
        <taxon>Chitinophagaceae</taxon>
        <taxon>Chitinophaga</taxon>
    </lineage>
</organism>
<keyword evidence="2" id="KW-1185">Reference proteome</keyword>
<dbReference type="AlphaFoldDB" id="A0A1T4TMR7"/>